<evidence type="ECO:0000313" key="1">
    <source>
        <dbReference type="EMBL" id="OMJ93656.1"/>
    </source>
</evidence>
<organism evidence="1 2">
    <name type="scientific">Stentor coeruleus</name>
    <dbReference type="NCBI Taxonomy" id="5963"/>
    <lineage>
        <taxon>Eukaryota</taxon>
        <taxon>Sar</taxon>
        <taxon>Alveolata</taxon>
        <taxon>Ciliophora</taxon>
        <taxon>Postciliodesmatophora</taxon>
        <taxon>Heterotrichea</taxon>
        <taxon>Heterotrichida</taxon>
        <taxon>Stentoridae</taxon>
        <taxon>Stentor</taxon>
    </lineage>
</organism>
<proteinExistence type="predicted"/>
<dbReference type="EMBL" id="MPUH01000039">
    <property type="protein sequence ID" value="OMJ93656.1"/>
    <property type="molecule type" value="Genomic_DNA"/>
</dbReference>
<gene>
    <name evidence="1" type="ORF">SteCoe_3355</name>
</gene>
<evidence type="ECO:0000313" key="2">
    <source>
        <dbReference type="Proteomes" id="UP000187209"/>
    </source>
</evidence>
<name>A0A1R2CXD1_9CILI</name>
<accession>A0A1R2CXD1</accession>
<protein>
    <submittedName>
        <fullName evidence="1">Uncharacterized protein</fullName>
    </submittedName>
</protein>
<reference evidence="1 2" key="1">
    <citation type="submission" date="2016-11" db="EMBL/GenBank/DDBJ databases">
        <title>The macronuclear genome of Stentor coeruleus: a giant cell with tiny introns.</title>
        <authorList>
            <person name="Slabodnick M."/>
            <person name="Ruby J.G."/>
            <person name="Reiff S.B."/>
            <person name="Swart E.C."/>
            <person name="Gosai S."/>
            <person name="Prabakaran S."/>
            <person name="Witkowska E."/>
            <person name="Larue G.E."/>
            <person name="Fisher S."/>
            <person name="Freeman R.M."/>
            <person name="Gunawardena J."/>
            <person name="Chu W."/>
            <person name="Stover N.A."/>
            <person name="Gregory B.D."/>
            <person name="Nowacki M."/>
            <person name="Derisi J."/>
            <person name="Roy S.W."/>
            <person name="Marshall W.F."/>
            <person name="Sood P."/>
        </authorList>
    </citation>
    <scope>NUCLEOTIDE SEQUENCE [LARGE SCALE GENOMIC DNA]</scope>
    <source>
        <strain evidence="1">WM001</strain>
    </source>
</reference>
<keyword evidence="2" id="KW-1185">Reference proteome</keyword>
<comment type="caution">
    <text evidence="1">The sequence shown here is derived from an EMBL/GenBank/DDBJ whole genome shotgun (WGS) entry which is preliminary data.</text>
</comment>
<dbReference type="AlphaFoldDB" id="A0A1R2CXD1"/>
<sequence length="293" mass="33775">MGFHPNPLSKSKIAYKHPLTTREGPELSSPRFSEKILSTFSYKILPLVSRKILSPSSDNKSIENYDDFLNNCSELRRQVTKASQKINSKFIDRILTKKFYKEGKETIRNEDYFKGALKIEEKLRHKSCEDPQETNENIKNHLEVSNLQRILSPENLSSKQSLEFLSSNKRGFGSLQVIDKKKSKYKVKNTQIKINFDKNNLESLKCLDTINEIRGNTAMNYRNKSCYFEGDKGEYDIISLMKNANSGRKIEMNNQLPTLKLATMMAKKAKMDANQLFTSSKRIVKLAGKKLKR</sequence>
<dbReference type="Proteomes" id="UP000187209">
    <property type="component" value="Unassembled WGS sequence"/>
</dbReference>